<dbReference type="InterPro" id="IPR011761">
    <property type="entry name" value="ATP-grasp"/>
</dbReference>
<keyword evidence="1" id="KW-0067">ATP-binding</keyword>
<gene>
    <name evidence="3" type="ORF">ACFQ4M_19375</name>
</gene>
<dbReference type="Pfam" id="PF18301">
    <property type="entry name" value="preATP-grasp_3"/>
    <property type="match status" value="1"/>
</dbReference>
<comment type="caution">
    <text evidence="3">The sequence shown here is derived from an EMBL/GenBank/DDBJ whole genome shotgun (WGS) entry which is preliminary data.</text>
</comment>
<dbReference type="EMBL" id="JBHTMC010000036">
    <property type="protein sequence ID" value="MFD1265743.1"/>
    <property type="molecule type" value="Genomic_DNA"/>
</dbReference>
<evidence type="ECO:0000256" key="1">
    <source>
        <dbReference type="PROSITE-ProRule" id="PRU00409"/>
    </source>
</evidence>
<evidence type="ECO:0000313" key="3">
    <source>
        <dbReference type="EMBL" id="MFD1265743.1"/>
    </source>
</evidence>
<name>A0ABW3WLP9_9RHOO</name>
<dbReference type="InterPro" id="IPR003806">
    <property type="entry name" value="ATP-grasp_PylC-type"/>
</dbReference>
<feature type="domain" description="ATP-grasp" evidence="2">
    <location>
        <begin position="144"/>
        <end position="343"/>
    </location>
</feature>
<dbReference type="Proteomes" id="UP001597158">
    <property type="component" value="Unassembled WGS sequence"/>
</dbReference>
<evidence type="ECO:0000259" key="2">
    <source>
        <dbReference type="PROSITE" id="PS50975"/>
    </source>
</evidence>
<sequence length="368" mass="37513">MTRTRRILVLEFISAGGLGEAAAAEPADALGESLLAQGVRMRDALLGELSALPSLEVGVADAGLAPLPAPMRTPGTAMRRLPTAGVDDLAAWLHAQQSAFDLVWVIAPETGDCLLSLCQAVAPARWIGCSAGAIRVATSKTRTRERLAAQGVPTPRAWAPGLPLPAQPGRWVLKPDDGAGSEHTRVFADFAAAHAALGATGAVVGSGEVQAAAGMPTRWTLEAWVEGDALSLSLLCTGGRVEVLSVNRQRLTVAAVGRLGYAGVDAGVAPVTPALRDLAARCAAAVPGLAGFVGIDFVRQANGQLCVIEINPRLTCAYAGLAAPPPATGPARDGARPPRRLAADIIAGHDAALANPATESAHAPTEPA</sequence>
<dbReference type="Gene3D" id="3.40.50.11770">
    <property type="match status" value="1"/>
</dbReference>
<dbReference type="InterPro" id="IPR024710">
    <property type="entry name" value="MfnD"/>
</dbReference>
<proteinExistence type="predicted"/>
<dbReference type="Gene3D" id="3.30.470.20">
    <property type="entry name" value="ATP-grasp fold, B domain"/>
    <property type="match status" value="1"/>
</dbReference>
<dbReference type="PIRSF" id="PIRSF016766">
    <property type="entry name" value="UCP016766_ATPgrasp"/>
    <property type="match status" value="1"/>
</dbReference>
<keyword evidence="1" id="KW-0547">Nucleotide-binding</keyword>
<reference evidence="4" key="1">
    <citation type="journal article" date="2019" name="Int. J. Syst. Evol. Microbiol.">
        <title>The Global Catalogue of Microorganisms (GCM) 10K type strain sequencing project: providing services to taxonomists for standard genome sequencing and annotation.</title>
        <authorList>
            <consortium name="The Broad Institute Genomics Platform"/>
            <consortium name="The Broad Institute Genome Sequencing Center for Infectious Disease"/>
            <person name="Wu L."/>
            <person name="Ma J."/>
        </authorList>
    </citation>
    <scope>NUCLEOTIDE SEQUENCE [LARGE SCALE GENOMIC DNA]</scope>
    <source>
        <strain evidence="4">CCUG 48884</strain>
    </source>
</reference>
<dbReference type="Pfam" id="PF02655">
    <property type="entry name" value="ATP-grasp_3"/>
    <property type="match status" value="1"/>
</dbReference>
<organism evidence="3 4">
    <name type="scientific">Thauera mechernichensis</name>
    <dbReference type="NCBI Taxonomy" id="82788"/>
    <lineage>
        <taxon>Bacteria</taxon>
        <taxon>Pseudomonadati</taxon>
        <taxon>Pseudomonadota</taxon>
        <taxon>Betaproteobacteria</taxon>
        <taxon>Rhodocyclales</taxon>
        <taxon>Zoogloeaceae</taxon>
        <taxon>Thauera</taxon>
    </lineage>
</organism>
<dbReference type="InterPro" id="IPR040803">
    <property type="entry name" value="MfnD_preATP-grasp"/>
</dbReference>
<dbReference type="RefSeq" id="WP_277835007.1">
    <property type="nucleotide sequence ID" value="NZ_JARQZE010000019.1"/>
</dbReference>
<dbReference type="SUPFAM" id="SSF56059">
    <property type="entry name" value="Glutathione synthetase ATP-binding domain-like"/>
    <property type="match status" value="1"/>
</dbReference>
<keyword evidence="4" id="KW-1185">Reference proteome</keyword>
<accession>A0ABW3WLP9</accession>
<dbReference type="PROSITE" id="PS50975">
    <property type="entry name" value="ATP_GRASP"/>
    <property type="match status" value="1"/>
</dbReference>
<evidence type="ECO:0000313" key="4">
    <source>
        <dbReference type="Proteomes" id="UP001597158"/>
    </source>
</evidence>
<protein>
    <submittedName>
        <fullName evidence="3">ATP-grasp domain-containing protein</fullName>
    </submittedName>
</protein>